<evidence type="ECO:0000313" key="1">
    <source>
        <dbReference type="EMBL" id="NIJ66435.1"/>
    </source>
</evidence>
<proteinExistence type="predicted"/>
<accession>A0A7X5ZWP0</accession>
<dbReference type="Proteomes" id="UP000564677">
    <property type="component" value="Unassembled WGS sequence"/>
</dbReference>
<reference evidence="1 2" key="1">
    <citation type="submission" date="2020-03" db="EMBL/GenBank/DDBJ databases">
        <title>Genomic Encyclopedia of Type Strains, Phase IV (KMG-IV): sequencing the most valuable type-strain genomes for metagenomic binning, comparative biology and taxonomic classification.</title>
        <authorList>
            <person name="Goeker M."/>
        </authorList>
    </citation>
    <scope>NUCLEOTIDE SEQUENCE [LARGE SCALE GENOMIC DNA]</scope>
    <source>
        <strain evidence="1 2">DSM 4733</strain>
    </source>
</reference>
<dbReference type="EMBL" id="JAASQV010000003">
    <property type="protein sequence ID" value="NIJ66435.1"/>
    <property type="molecule type" value="Genomic_DNA"/>
</dbReference>
<dbReference type="RefSeq" id="WP_167300777.1">
    <property type="nucleotide sequence ID" value="NZ_CP170557.1"/>
</dbReference>
<keyword evidence="2" id="KW-1185">Reference proteome</keyword>
<name>A0A7X5ZWP0_9SPHN</name>
<gene>
    <name evidence="1" type="ORF">FHR20_003408</name>
</gene>
<evidence type="ECO:0000313" key="2">
    <source>
        <dbReference type="Proteomes" id="UP000564677"/>
    </source>
</evidence>
<protein>
    <submittedName>
        <fullName evidence="1">Uncharacterized protein</fullName>
    </submittedName>
</protein>
<comment type="caution">
    <text evidence="1">The sequence shown here is derived from an EMBL/GenBank/DDBJ whole genome shotgun (WGS) entry which is preliminary data.</text>
</comment>
<dbReference type="AlphaFoldDB" id="A0A7X5ZWP0"/>
<organism evidence="1 2">
    <name type="scientific">Sphingomonas leidyi</name>
    <dbReference type="NCBI Taxonomy" id="68569"/>
    <lineage>
        <taxon>Bacteria</taxon>
        <taxon>Pseudomonadati</taxon>
        <taxon>Pseudomonadota</taxon>
        <taxon>Alphaproteobacteria</taxon>
        <taxon>Sphingomonadales</taxon>
        <taxon>Sphingomonadaceae</taxon>
        <taxon>Sphingomonas</taxon>
    </lineage>
</organism>
<sequence>MATPAPTSTPTPSQPPVEILYAVPVGTVIFWYPPPTAFTTGSSGTGAAPVLTYPPGFMLCDGSTVHDPDSPFDGSNLPSLIDRFVLGAGTVPYGTAGGYGIDGWPNPSIDTQSTAASNSDAVRNDIIQGESPTSGYRYVLTSDDDKNDGNHHHNLAAGAFTVPLPPYMTLIPIMRIK</sequence>